<reference evidence="9 10" key="1">
    <citation type="submission" date="2015-04" db="EMBL/GenBank/DDBJ databases">
        <title>Whole genome shotgun sequence of Flavihumibacter petaseus NBRC 106054.</title>
        <authorList>
            <person name="Miyazawa S."/>
            <person name="Hosoyama A."/>
            <person name="Hashimoto M."/>
            <person name="Noguchi M."/>
            <person name="Tsuchikane K."/>
            <person name="Ohji S."/>
            <person name="Yamazoe A."/>
            <person name="Ichikawa N."/>
            <person name="Kimura A."/>
            <person name="Fujita N."/>
        </authorList>
    </citation>
    <scope>NUCLEOTIDE SEQUENCE [LARGE SCALE GENOMIC DNA]</scope>
    <source>
        <strain evidence="9 10">NBRC 106054</strain>
    </source>
</reference>
<comment type="subcellular location">
    <subcellularLocation>
        <location evidence="1 7">Cell outer membrane</location>
        <topology evidence="1 7">Multi-pass membrane protein</topology>
    </subcellularLocation>
</comment>
<gene>
    <name evidence="9" type="ORF">FPE01S_01_16500</name>
</gene>
<dbReference type="InterPro" id="IPR012910">
    <property type="entry name" value="Plug_dom"/>
</dbReference>
<proteinExistence type="inferred from homology"/>
<feature type="domain" description="TonB-dependent receptor plug" evidence="8">
    <location>
        <begin position="97"/>
        <end position="200"/>
    </location>
</feature>
<protein>
    <submittedName>
        <fullName evidence="9">Putative TonB-dependent receptor</fullName>
    </submittedName>
</protein>
<dbReference type="NCBIfam" id="TIGR04057">
    <property type="entry name" value="SusC_RagA_signa"/>
    <property type="match status" value="1"/>
</dbReference>
<dbReference type="InterPro" id="IPR036942">
    <property type="entry name" value="Beta-barrel_TonB_sf"/>
</dbReference>
<dbReference type="PROSITE" id="PS52016">
    <property type="entry name" value="TONB_DEPENDENT_REC_3"/>
    <property type="match status" value="1"/>
</dbReference>
<dbReference type="SUPFAM" id="SSF49464">
    <property type="entry name" value="Carboxypeptidase regulatory domain-like"/>
    <property type="match status" value="1"/>
</dbReference>
<dbReference type="InterPro" id="IPR023996">
    <property type="entry name" value="TonB-dep_OMP_SusC/RagA"/>
</dbReference>
<dbReference type="InterPro" id="IPR008969">
    <property type="entry name" value="CarboxyPept-like_regulatory"/>
</dbReference>
<keyword evidence="6 7" id="KW-0998">Cell outer membrane</keyword>
<evidence type="ECO:0000256" key="5">
    <source>
        <dbReference type="ARBA" id="ARBA00023136"/>
    </source>
</evidence>
<dbReference type="STRING" id="1220578.FPE01S_01_16500"/>
<dbReference type="Gene3D" id="2.40.170.20">
    <property type="entry name" value="TonB-dependent receptor, beta-barrel domain"/>
    <property type="match status" value="1"/>
</dbReference>
<dbReference type="GO" id="GO:0009279">
    <property type="term" value="C:cell outer membrane"/>
    <property type="evidence" value="ECO:0007669"/>
    <property type="project" value="UniProtKB-SubCell"/>
</dbReference>
<evidence type="ECO:0000256" key="2">
    <source>
        <dbReference type="ARBA" id="ARBA00022448"/>
    </source>
</evidence>
<keyword evidence="3 7" id="KW-1134">Transmembrane beta strand</keyword>
<comment type="caution">
    <text evidence="9">The sequence shown here is derived from an EMBL/GenBank/DDBJ whole genome shotgun (WGS) entry which is preliminary data.</text>
</comment>
<name>A0A0E9MZS8_9BACT</name>
<dbReference type="InterPro" id="IPR039426">
    <property type="entry name" value="TonB-dep_rcpt-like"/>
</dbReference>
<comment type="similarity">
    <text evidence="7">Belongs to the TonB-dependent receptor family.</text>
</comment>
<evidence type="ECO:0000259" key="8">
    <source>
        <dbReference type="Pfam" id="PF07715"/>
    </source>
</evidence>
<evidence type="ECO:0000256" key="7">
    <source>
        <dbReference type="PROSITE-ProRule" id="PRU01360"/>
    </source>
</evidence>
<dbReference type="Gene3D" id="2.170.130.10">
    <property type="entry name" value="TonB-dependent receptor, plug domain"/>
    <property type="match status" value="1"/>
</dbReference>
<dbReference type="Pfam" id="PF13715">
    <property type="entry name" value="CarbopepD_reg_2"/>
    <property type="match status" value="1"/>
</dbReference>
<accession>A0A0E9MZS8</accession>
<keyword evidence="5 7" id="KW-0472">Membrane</keyword>
<evidence type="ECO:0000313" key="10">
    <source>
        <dbReference type="Proteomes" id="UP000033121"/>
    </source>
</evidence>
<evidence type="ECO:0000313" key="9">
    <source>
        <dbReference type="EMBL" id="GAO42635.1"/>
    </source>
</evidence>
<keyword evidence="4 7" id="KW-0812">Transmembrane</keyword>
<keyword evidence="9" id="KW-0675">Receptor</keyword>
<dbReference type="Pfam" id="PF07715">
    <property type="entry name" value="Plug"/>
    <property type="match status" value="1"/>
</dbReference>
<dbReference type="NCBIfam" id="TIGR04056">
    <property type="entry name" value="OMP_RagA_SusC"/>
    <property type="match status" value="1"/>
</dbReference>
<keyword evidence="2 7" id="KW-0813">Transport</keyword>
<organism evidence="9 10">
    <name type="scientific">Flavihumibacter petaseus NBRC 106054</name>
    <dbReference type="NCBI Taxonomy" id="1220578"/>
    <lineage>
        <taxon>Bacteria</taxon>
        <taxon>Pseudomonadati</taxon>
        <taxon>Bacteroidota</taxon>
        <taxon>Chitinophagia</taxon>
        <taxon>Chitinophagales</taxon>
        <taxon>Chitinophagaceae</taxon>
        <taxon>Flavihumibacter</taxon>
    </lineage>
</organism>
<evidence type="ECO:0000256" key="4">
    <source>
        <dbReference type="ARBA" id="ARBA00022692"/>
    </source>
</evidence>
<sequence length="1013" mass="110330">MAQSPTYTGTVKDGAGKPISGVSVVVKGTSRGTTTDNNGRFSISAEAGSAIVLSSMGFENRELVLGKDTDLSVSLATLNQNLEDVIVVGYGTQKRTAVTGAISTLNSKTINEIPVVSVQSALQGRVPGVNVVGNGSPGTEPIVTIRGISSISYASNPLYVVDGFPTGDLSAIDTRDIESVDVLKDASAAAIYGSRATNGVIMITTKKGKREGKLRVDLNSYYGIQNVNNRLDILNPEQFDKYALAYRGSLVPRRTDPAWVNTPIYPGASTTYGNNVTDWQDEYFRQGSMTQTHIGLSGGNDASRFYASGSFFDQQGTAPGVAYRRYNFRINSDHRISKTFSFGENIYIAYGDQNYDNNETGTRSNLVNVIKMMPYMPVYDPTTNGGYRGVNSVLDGGDPTNPIEDAELKNPGNRTTVKVLGTIFAEVNLTSWLKFRSTFGVDYANGLDYRFSPIFNDGGTVAGSSAIQATVTNNRTLSAVQLYTQQFTFDKSFGNHHVNAIAVYEYQGQRVKNENASGNQPSNDLKTLNNASNISAQTLIADYNIVSYIGRVAYDYKGKYLVNAALRRDGGSYWAPGKKWQTFPSASVGWRIDQEEFMNNIDAISELKLRAGWGITGLNGAVLGSSPWQVYVNANSSYYPFGNALTSGPASSIQRLGNTNLEWETTEQTNIGLDLGLFHNSLTLSAEYYQRKTDNLIMAVPLSPSMGYLSSTVITNAAGMKNTGFEFQVGYSKRRGDFSYNATGIFSTIKNEVLKLADGVPNIEAGSDVDLTEGYNVTNTMAGEAVQSFYGWQTEGIFQTADEVLKHAKQTASTAPGDIKFKDLNNDGVIDNLDRTVLGSFIPKFTYSLNLGANYKGFGLTLFFQGVQGNKIYNALRTTTEGMVRFFNAGTRVLDAWTPTNTNTDVPRAISADPNQNARPSDRFLEDGSYFRLKNIMLNYNVPDRFLQSATKGVVKNFNIYISAQNLFTVTNYTGLDPEVGRRDPNASSLTNGIDYAVYPQPKGFQIGISTSF</sequence>
<dbReference type="EMBL" id="BBWV01000001">
    <property type="protein sequence ID" value="GAO42635.1"/>
    <property type="molecule type" value="Genomic_DNA"/>
</dbReference>
<dbReference type="Gene3D" id="2.60.40.1120">
    <property type="entry name" value="Carboxypeptidase-like, regulatory domain"/>
    <property type="match status" value="1"/>
</dbReference>
<dbReference type="InterPro" id="IPR023997">
    <property type="entry name" value="TonB-dep_OMP_SusC/RagA_CS"/>
</dbReference>
<dbReference type="Proteomes" id="UP000033121">
    <property type="component" value="Unassembled WGS sequence"/>
</dbReference>
<evidence type="ECO:0000256" key="6">
    <source>
        <dbReference type="ARBA" id="ARBA00023237"/>
    </source>
</evidence>
<keyword evidence="10" id="KW-1185">Reference proteome</keyword>
<dbReference type="InterPro" id="IPR037066">
    <property type="entry name" value="Plug_dom_sf"/>
</dbReference>
<evidence type="ECO:0000256" key="1">
    <source>
        <dbReference type="ARBA" id="ARBA00004571"/>
    </source>
</evidence>
<dbReference type="AlphaFoldDB" id="A0A0E9MZS8"/>
<evidence type="ECO:0000256" key="3">
    <source>
        <dbReference type="ARBA" id="ARBA00022452"/>
    </source>
</evidence>
<dbReference type="SUPFAM" id="SSF56935">
    <property type="entry name" value="Porins"/>
    <property type="match status" value="1"/>
</dbReference>